<dbReference type="Proteomes" id="UP000663722">
    <property type="component" value="Chromosome"/>
</dbReference>
<dbReference type="InterPro" id="IPR012349">
    <property type="entry name" value="Split_barrel_FMN-bd"/>
</dbReference>
<organism evidence="2 3">
    <name type="scientific">Desulfonema magnum</name>
    <dbReference type="NCBI Taxonomy" id="45655"/>
    <lineage>
        <taxon>Bacteria</taxon>
        <taxon>Pseudomonadati</taxon>
        <taxon>Thermodesulfobacteriota</taxon>
        <taxon>Desulfobacteria</taxon>
        <taxon>Desulfobacterales</taxon>
        <taxon>Desulfococcaceae</taxon>
        <taxon>Desulfonema</taxon>
    </lineage>
</organism>
<proteinExistence type="predicted"/>
<dbReference type="SUPFAM" id="SSF50475">
    <property type="entry name" value="FMN-binding split barrel"/>
    <property type="match status" value="1"/>
</dbReference>
<protein>
    <submittedName>
        <fullName evidence="2">Pyridoxamine-phosphate oxidase domain-containing protein</fullName>
    </submittedName>
</protein>
<gene>
    <name evidence="2" type="ORF">dnm_057140</name>
</gene>
<evidence type="ECO:0000259" key="1">
    <source>
        <dbReference type="Pfam" id="PF01243"/>
    </source>
</evidence>
<reference evidence="2" key="1">
    <citation type="journal article" date="2021" name="Microb. Physiol.">
        <title>Proteogenomic Insights into the Physiology of Marine, Sulfate-Reducing, Filamentous Desulfonema limicola and Desulfonema magnum.</title>
        <authorList>
            <person name="Schnaars V."/>
            <person name="Wohlbrand L."/>
            <person name="Scheve S."/>
            <person name="Hinrichs C."/>
            <person name="Reinhardt R."/>
            <person name="Rabus R."/>
        </authorList>
    </citation>
    <scope>NUCLEOTIDE SEQUENCE</scope>
    <source>
        <strain evidence="2">4be13</strain>
    </source>
</reference>
<dbReference type="Pfam" id="PF01243">
    <property type="entry name" value="PNPOx_N"/>
    <property type="match status" value="1"/>
</dbReference>
<dbReference type="InterPro" id="IPR011576">
    <property type="entry name" value="Pyridox_Oxase_N"/>
</dbReference>
<dbReference type="RefSeq" id="WP_207678179.1">
    <property type="nucleotide sequence ID" value="NZ_CP061800.1"/>
</dbReference>
<dbReference type="AlphaFoldDB" id="A0A975BQJ9"/>
<feature type="domain" description="Pyridoxamine 5'-phosphate oxidase N-terminal" evidence="1">
    <location>
        <begin position="8"/>
        <end position="136"/>
    </location>
</feature>
<name>A0A975BQJ9_9BACT</name>
<dbReference type="Gene3D" id="2.30.110.10">
    <property type="entry name" value="Electron Transport, Fmn-binding Protein, Chain A"/>
    <property type="match status" value="1"/>
</dbReference>
<sequence length="150" mass="17050">MEKAEDIQRQIRELFVSQNLAVLATHNEEQPYANLVAFVTTDDLKYLYFVTPRATRKFANLSADSRVALLINNSTNQNTDFHQAIAVTAVGKAEEITGDDRTRVLPLYLAKHPHLEEFAKSPTCALVRVTAASYYLVKNFQNVMEFHFTQ</sequence>
<accession>A0A975BQJ9</accession>
<keyword evidence="3" id="KW-1185">Reference proteome</keyword>
<dbReference type="KEGG" id="dmm:dnm_057140"/>
<evidence type="ECO:0000313" key="2">
    <source>
        <dbReference type="EMBL" id="QTA89657.1"/>
    </source>
</evidence>
<evidence type="ECO:0000313" key="3">
    <source>
        <dbReference type="Proteomes" id="UP000663722"/>
    </source>
</evidence>
<dbReference type="EMBL" id="CP061800">
    <property type="protein sequence ID" value="QTA89657.1"/>
    <property type="molecule type" value="Genomic_DNA"/>
</dbReference>